<proteinExistence type="predicted"/>
<accession>A0A540L5N3</accession>
<sequence length="84" mass="8807">MTSTLSLTTTPTTVATAPVEMDDRLVNPIDLVGPLVLQVPASLTSLVAQPVSTRHAHRRPCTPDQMSPSRSATDASGTRPGIQS</sequence>
<feature type="compositionally biased region" description="Polar residues" evidence="1">
    <location>
        <begin position="64"/>
        <end position="84"/>
    </location>
</feature>
<evidence type="ECO:0000313" key="3">
    <source>
        <dbReference type="Proteomes" id="UP000315295"/>
    </source>
</evidence>
<dbReference type="Proteomes" id="UP000315295">
    <property type="component" value="Unassembled WGS sequence"/>
</dbReference>
<protein>
    <submittedName>
        <fullName evidence="2">Uncharacterized protein</fullName>
    </submittedName>
</protein>
<gene>
    <name evidence="2" type="ORF">C1H46_032871</name>
</gene>
<organism evidence="2 3">
    <name type="scientific">Malus baccata</name>
    <name type="common">Siberian crab apple</name>
    <name type="synonym">Pyrus baccata</name>
    <dbReference type="NCBI Taxonomy" id="106549"/>
    <lineage>
        <taxon>Eukaryota</taxon>
        <taxon>Viridiplantae</taxon>
        <taxon>Streptophyta</taxon>
        <taxon>Embryophyta</taxon>
        <taxon>Tracheophyta</taxon>
        <taxon>Spermatophyta</taxon>
        <taxon>Magnoliopsida</taxon>
        <taxon>eudicotyledons</taxon>
        <taxon>Gunneridae</taxon>
        <taxon>Pentapetalae</taxon>
        <taxon>rosids</taxon>
        <taxon>fabids</taxon>
        <taxon>Rosales</taxon>
        <taxon>Rosaceae</taxon>
        <taxon>Amygdaloideae</taxon>
        <taxon>Maleae</taxon>
        <taxon>Malus</taxon>
    </lineage>
</organism>
<comment type="caution">
    <text evidence="2">The sequence shown here is derived from an EMBL/GenBank/DDBJ whole genome shotgun (WGS) entry which is preliminary data.</text>
</comment>
<dbReference type="EMBL" id="VIEB01000759">
    <property type="protein sequence ID" value="TQD81572.1"/>
    <property type="molecule type" value="Genomic_DNA"/>
</dbReference>
<keyword evidence="3" id="KW-1185">Reference proteome</keyword>
<dbReference type="AlphaFoldDB" id="A0A540L5N3"/>
<name>A0A540L5N3_MALBA</name>
<evidence type="ECO:0000256" key="1">
    <source>
        <dbReference type="SAM" id="MobiDB-lite"/>
    </source>
</evidence>
<evidence type="ECO:0000313" key="2">
    <source>
        <dbReference type="EMBL" id="TQD81572.1"/>
    </source>
</evidence>
<reference evidence="2 3" key="1">
    <citation type="journal article" date="2019" name="G3 (Bethesda)">
        <title>Sequencing of a Wild Apple (Malus baccata) Genome Unravels the Differences Between Cultivated and Wild Apple Species Regarding Disease Resistance and Cold Tolerance.</title>
        <authorList>
            <person name="Chen X."/>
        </authorList>
    </citation>
    <scope>NUCLEOTIDE SEQUENCE [LARGE SCALE GENOMIC DNA]</scope>
    <source>
        <strain evidence="3">cv. Shandingzi</strain>
        <tissue evidence="2">Leaves</tissue>
    </source>
</reference>
<feature type="region of interest" description="Disordered" evidence="1">
    <location>
        <begin position="48"/>
        <end position="84"/>
    </location>
</feature>